<evidence type="ECO:0000259" key="4">
    <source>
        <dbReference type="PROSITE" id="PS00623"/>
    </source>
</evidence>
<evidence type="ECO:0000313" key="5">
    <source>
        <dbReference type="EMBL" id="KAF2966942.1"/>
    </source>
</evidence>
<dbReference type="PANTHER" id="PTHR47190:SF2">
    <property type="entry name" value="CELLOBIOSE DEHYDROGENASE (AFU_ORTHOLOGUE AFUA_2G17620)"/>
    <property type="match status" value="1"/>
</dbReference>
<dbReference type="EC" id="1.1.99.18" evidence="5"/>
<dbReference type="Gene3D" id="3.30.410.10">
    <property type="entry name" value="Cholesterol Oxidase, domain 2"/>
    <property type="match status" value="1"/>
</dbReference>
<dbReference type="Pfam" id="PF16010">
    <property type="entry name" value="CDH-cyt"/>
    <property type="match status" value="1"/>
</dbReference>
<dbReference type="InterPro" id="IPR000172">
    <property type="entry name" value="GMC_OxRdtase_N"/>
</dbReference>
<dbReference type="FunFam" id="2.60.40.1210:FF:000004">
    <property type="entry name" value="Cellobiose dehydrogenase"/>
    <property type="match status" value="1"/>
</dbReference>
<organism evidence="5 6">
    <name type="scientific">Xylaria multiplex</name>
    <dbReference type="NCBI Taxonomy" id="323545"/>
    <lineage>
        <taxon>Eukaryota</taxon>
        <taxon>Fungi</taxon>
        <taxon>Dikarya</taxon>
        <taxon>Ascomycota</taxon>
        <taxon>Pezizomycotina</taxon>
        <taxon>Sordariomycetes</taxon>
        <taxon>Xylariomycetidae</taxon>
        <taxon>Xylariales</taxon>
        <taxon>Xylariaceae</taxon>
        <taxon>Xylaria</taxon>
    </lineage>
</organism>
<feature type="chain" id="PRO_5028858402" evidence="3">
    <location>
        <begin position="24"/>
        <end position="802"/>
    </location>
</feature>
<dbReference type="Gene3D" id="3.50.50.60">
    <property type="entry name" value="FAD/NAD(P)-binding domain"/>
    <property type="match status" value="1"/>
</dbReference>
<keyword evidence="5" id="KW-0560">Oxidoreductase</keyword>
<keyword evidence="2" id="KW-0274">FAD</keyword>
<dbReference type="OrthoDB" id="413885at2759"/>
<dbReference type="Gene3D" id="2.60.40.1210">
    <property type="entry name" value="Cellobiose dehydrogenase, cytochrome domain"/>
    <property type="match status" value="1"/>
</dbReference>
<sequence length="802" mass="85844">MPSISRIATAVLAAAALIRTCLAQDPVPYTDPATKIEFGTWVQGDMTIGLALPGDALTTDATEYVGILKCSTGWCGISLGESGQMTQALLLIAWVNGNEVLTSFRYATGYTLPEEYKGQANLTQISSKVTDTGFELIYRCQDCFSWDHDGATGSVQTSSGLLVLGRAASAIPPSNPSCPSQISFRQHQTFGQFGAPLETIVKGSYNDWARLATRVVAGECGTPDPGDGEPTIGSCRAEMINQTFDYIIVGGGAGGIPMADRLSEKGHSVLLLEKGPPSLGMWGGNMKPLWLEKTDLTRFDVPGLCNQIWVDSAGVACKDTDQMAGCVLGGGTAVNAGLWWKANPKDWDENFPNGWHNADLQAATKRVFDRIPGTTAPSVDGKVYFPQGVTLLSQALSKGGWTSVTVPNNNPGAKNRTYSPTTYMFSKGQREGPMATYLKTAAERDNFQLWMNTPARRALRTGGSITGVELDCTVGEGTYGTVSVTPKTGRVIVSAGTFGSAKFLMRSGIGPQDQLEVVKGSKDGPSMIASDSWINLPVGYNLVDHVNTDTFITHPDVIFYDFYEAWTKPIPSDQSAYLNNRSGILAQSAPNIGPVFWEEVTGADGKVRQFQWTARIEGADQTGSNSTMIMSQYLGRGSTSRGRMTIRSGLDTFVSDPPYLKDVNDKLAVIASIDALRNALSGYPNLKFSFPPSNQTVKDYVDSIAVSAAKRRANHWLGTNKMGLDDGRKANGTAVVDLNTKVYGTDNLFVVDGSIFPGMVTANPSAMIVTAAENAAARIIALRNGPKAKPVSRKKGAVIITL</sequence>
<dbReference type="GO" id="GO:0050660">
    <property type="term" value="F:flavin adenine dinucleotide binding"/>
    <property type="evidence" value="ECO:0007669"/>
    <property type="project" value="InterPro"/>
</dbReference>
<dbReference type="InterPro" id="IPR015920">
    <property type="entry name" value="Cellobiose_DH-like_cyt"/>
</dbReference>
<dbReference type="Pfam" id="PF13450">
    <property type="entry name" value="NAD_binding_8"/>
    <property type="match status" value="1"/>
</dbReference>
<evidence type="ECO:0000256" key="2">
    <source>
        <dbReference type="RuleBase" id="RU003968"/>
    </source>
</evidence>
<keyword evidence="3" id="KW-0732">Signal</keyword>
<evidence type="ECO:0000313" key="6">
    <source>
        <dbReference type="Proteomes" id="UP000481858"/>
    </source>
</evidence>
<evidence type="ECO:0000256" key="1">
    <source>
        <dbReference type="ARBA" id="ARBA00010790"/>
    </source>
</evidence>
<proteinExistence type="inferred from homology"/>
<dbReference type="PANTHER" id="PTHR47190">
    <property type="entry name" value="DEHYDROGENASE, PUTATIVE-RELATED"/>
    <property type="match status" value="1"/>
</dbReference>
<comment type="caution">
    <text evidence="5">The sequence shown here is derived from an EMBL/GenBank/DDBJ whole genome shotgun (WGS) entry which is preliminary data.</text>
</comment>
<reference evidence="5 6" key="1">
    <citation type="submission" date="2019-12" db="EMBL/GenBank/DDBJ databases">
        <title>Draft genome sequence of the ascomycete Xylaria multiplex DSM 110363.</title>
        <authorList>
            <person name="Buettner E."/>
            <person name="Kellner H."/>
        </authorList>
    </citation>
    <scope>NUCLEOTIDE SEQUENCE [LARGE SCALE GENOMIC DNA]</scope>
    <source>
        <strain evidence="5 6">DSM 110363</strain>
    </source>
</reference>
<dbReference type="Proteomes" id="UP000481858">
    <property type="component" value="Unassembled WGS sequence"/>
</dbReference>
<dbReference type="EMBL" id="WUBL01000077">
    <property type="protein sequence ID" value="KAF2966942.1"/>
    <property type="molecule type" value="Genomic_DNA"/>
</dbReference>
<dbReference type="AlphaFoldDB" id="A0A7C8IUT2"/>
<feature type="domain" description="Glucose-methanol-choline oxidoreductase N-terminal" evidence="4">
    <location>
        <begin position="325"/>
        <end position="348"/>
    </location>
</feature>
<gene>
    <name evidence="5" type="ORF">GQX73_g6628</name>
</gene>
<keyword evidence="6" id="KW-1185">Reference proteome</keyword>
<evidence type="ECO:0000256" key="3">
    <source>
        <dbReference type="SAM" id="SignalP"/>
    </source>
</evidence>
<keyword evidence="2" id="KW-0285">Flavoprotein</keyword>
<dbReference type="PROSITE" id="PS00623">
    <property type="entry name" value="GMC_OXRED_1"/>
    <property type="match status" value="1"/>
</dbReference>
<dbReference type="SUPFAM" id="SSF54373">
    <property type="entry name" value="FAD-linked reductases, C-terminal domain"/>
    <property type="match status" value="1"/>
</dbReference>
<accession>A0A7C8IUT2</accession>
<dbReference type="InParanoid" id="A0A7C8IUT2"/>
<dbReference type="GO" id="GO:0047735">
    <property type="term" value="F:cellobiose dehydrogenase (acceptor) activity"/>
    <property type="evidence" value="ECO:0007669"/>
    <property type="project" value="UniProtKB-EC"/>
</dbReference>
<dbReference type="CDD" id="cd09630">
    <property type="entry name" value="CDH_like_cytochrome"/>
    <property type="match status" value="1"/>
</dbReference>
<protein>
    <submittedName>
        <fullName evidence="5">Cellobiose dehydrogenase</fullName>
        <ecNumber evidence="5">1.1.99.18</ecNumber>
    </submittedName>
</protein>
<dbReference type="InterPro" id="IPR036188">
    <property type="entry name" value="FAD/NAD-bd_sf"/>
</dbReference>
<name>A0A7C8IUT2_9PEZI</name>
<dbReference type="SUPFAM" id="SSF49344">
    <property type="entry name" value="CBD9-like"/>
    <property type="match status" value="1"/>
</dbReference>
<dbReference type="SUPFAM" id="SSF51905">
    <property type="entry name" value="FAD/NAD(P)-binding domain"/>
    <property type="match status" value="1"/>
</dbReference>
<feature type="signal peptide" evidence="3">
    <location>
        <begin position="1"/>
        <end position="23"/>
    </location>
</feature>
<dbReference type="Pfam" id="PF00732">
    <property type="entry name" value="GMC_oxred_N"/>
    <property type="match status" value="1"/>
</dbReference>
<dbReference type="InterPro" id="IPR007867">
    <property type="entry name" value="GMC_OxRtase_C"/>
</dbReference>
<dbReference type="InterPro" id="IPR053208">
    <property type="entry name" value="GMC_Oxidoreductase_CD"/>
</dbReference>
<comment type="similarity">
    <text evidence="1 2">Belongs to the GMC oxidoreductase family.</text>
</comment>
<dbReference type="Pfam" id="PF05199">
    <property type="entry name" value="GMC_oxred_C"/>
    <property type="match status" value="1"/>
</dbReference>